<keyword evidence="15 21" id="KW-0472">Membrane</keyword>
<dbReference type="PROSITE" id="PS00108">
    <property type="entry name" value="PROTEIN_KINASE_ST"/>
    <property type="match status" value="1"/>
</dbReference>
<dbReference type="FunFam" id="3.30.200.20:FF:000661">
    <property type="entry name" value="Serine-threonine protein kinase plant-type"/>
    <property type="match status" value="1"/>
</dbReference>
<dbReference type="GO" id="GO:0004674">
    <property type="term" value="F:protein serine/threonine kinase activity"/>
    <property type="evidence" value="ECO:0007669"/>
    <property type="project" value="UniProtKB-KW"/>
</dbReference>
<evidence type="ECO:0000256" key="10">
    <source>
        <dbReference type="ARBA" id="ARBA00022737"/>
    </source>
</evidence>
<dbReference type="GO" id="GO:0005886">
    <property type="term" value="C:plasma membrane"/>
    <property type="evidence" value="ECO:0007669"/>
    <property type="project" value="UniProtKB-SubCell"/>
</dbReference>
<dbReference type="Gene3D" id="3.80.10.10">
    <property type="entry name" value="Ribonuclease Inhibitor"/>
    <property type="match status" value="1"/>
</dbReference>
<dbReference type="AlphaFoldDB" id="A0A6P5Y4Z8"/>
<feature type="transmembrane region" description="Helical" evidence="21">
    <location>
        <begin position="236"/>
        <end position="257"/>
    </location>
</feature>
<evidence type="ECO:0000256" key="6">
    <source>
        <dbReference type="ARBA" id="ARBA00022614"/>
    </source>
</evidence>
<keyword evidence="17" id="KW-0325">Glycoprotein</keyword>
<evidence type="ECO:0000256" key="18">
    <source>
        <dbReference type="ARBA" id="ARBA00047899"/>
    </source>
</evidence>
<dbReference type="Gene3D" id="3.30.200.20">
    <property type="entry name" value="Phosphorylase Kinase, domain 1"/>
    <property type="match status" value="1"/>
</dbReference>
<evidence type="ECO:0000256" key="17">
    <source>
        <dbReference type="ARBA" id="ARBA00023180"/>
    </source>
</evidence>
<dbReference type="Pfam" id="PF13855">
    <property type="entry name" value="LRR_8"/>
    <property type="match status" value="1"/>
</dbReference>
<dbReference type="SMART" id="SM00220">
    <property type="entry name" value="S_TKc"/>
    <property type="match status" value="1"/>
</dbReference>
<name>A0A6P5Y4Z8_DURZI</name>
<dbReference type="Pfam" id="PF00560">
    <property type="entry name" value="LRR_1"/>
    <property type="match status" value="1"/>
</dbReference>
<dbReference type="InterPro" id="IPR000719">
    <property type="entry name" value="Prot_kinase_dom"/>
</dbReference>
<dbReference type="InterPro" id="IPR008271">
    <property type="entry name" value="Ser/Thr_kinase_AS"/>
</dbReference>
<protein>
    <recommendedName>
        <fullName evidence="2">non-specific serine/threonine protein kinase</fullName>
        <ecNumber evidence="2">2.7.11.1</ecNumber>
    </recommendedName>
</protein>
<dbReference type="GeneID" id="111288765"/>
<keyword evidence="3" id="KW-1003">Cell membrane</keyword>
<dbReference type="InterPro" id="IPR032675">
    <property type="entry name" value="LRR_dom_sf"/>
</dbReference>
<dbReference type="RefSeq" id="XP_022735485.1">
    <property type="nucleotide sequence ID" value="XM_022879750.1"/>
</dbReference>
<evidence type="ECO:0000256" key="2">
    <source>
        <dbReference type="ARBA" id="ARBA00012513"/>
    </source>
</evidence>
<sequence length="617" mass="69374">MPDDLCVHLPKLEVLYLFMNELSSYIPSSEIPKEIGNLFSLEILSATNMGLSGQIPTSIFNISSLTAVDLRNNNLSEPATHKWSFLSSLVNCMNLRFIDVSQNPLNGILPTYIGNLSRSLQQLLASDCELQDLSNNKFHGHIPESFGGLISLEFLDLCNNNISGVIPKSLEKLLNLKYFNVSYNRLEGEIPIEGQFRNFSSKSFMKNYALCGPPILQVPPCKSSFHKNSKLIMLRVLRCALPTIAIVVVIITFTIMYRKCKSRSITLPVKEDLLSLKTRRRILYDELSQATEGFGECNFLGSGSFGSVYKGRLSDGMNVAIKVFNLQIEGAFRSFDTECEALRNIVHRNLVKVITCCSNVDFKALVLDFMPNGSLEKWLHSESHFLDILQRINIMIDVASALEYLHAGQPIPVIHCDLKPGNILLDEDMVAHLGDFGIAKLLEEDDFMRQTMTLATIGYMAPEYGSAGIVSVKCDIYSYGILLIETFTKKKPTDEIFSEALTMRHWMKMSISKGMIDIADANLLRRDDEYFIIKANCISSIMELALKCSAELPEDRNNIVDVVTLLKKIKQKFLISIEQVLSSTFIVLCNSKFRCKRRQRLGKKNRAAGYPVNSNLC</sequence>
<feature type="binding site" evidence="20">
    <location>
        <position position="322"/>
    </location>
    <ligand>
        <name>ATP</name>
        <dbReference type="ChEBI" id="CHEBI:30616"/>
    </ligand>
</feature>
<dbReference type="SUPFAM" id="SSF52058">
    <property type="entry name" value="L domain-like"/>
    <property type="match status" value="1"/>
</dbReference>
<evidence type="ECO:0000313" key="23">
    <source>
        <dbReference type="Proteomes" id="UP000515121"/>
    </source>
</evidence>
<keyword evidence="8 21" id="KW-0812">Transmembrane</keyword>
<feature type="domain" description="Protein kinase" evidence="22">
    <location>
        <begin position="294"/>
        <end position="574"/>
    </location>
</feature>
<evidence type="ECO:0000256" key="4">
    <source>
        <dbReference type="ARBA" id="ARBA00022527"/>
    </source>
</evidence>
<dbReference type="Gene3D" id="1.10.510.10">
    <property type="entry name" value="Transferase(Phosphotransferase) domain 1"/>
    <property type="match status" value="1"/>
</dbReference>
<comment type="catalytic activity">
    <reaction evidence="19">
        <text>L-seryl-[protein] + ATP = O-phospho-L-seryl-[protein] + ADP + H(+)</text>
        <dbReference type="Rhea" id="RHEA:17989"/>
        <dbReference type="Rhea" id="RHEA-COMP:9863"/>
        <dbReference type="Rhea" id="RHEA-COMP:11604"/>
        <dbReference type="ChEBI" id="CHEBI:15378"/>
        <dbReference type="ChEBI" id="CHEBI:29999"/>
        <dbReference type="ChEBI" id="CHEBI:30616"/>
        <dbReference type="ChEBI" id="CHEBI:83421"/>
        <dbReference type="ChEBI" id="CHEBI:456216"/>
        <dbReference type="EC" id="2.7.11.1"/>
    </reaction>
</comment>
<keyword evidence="14 21" id="KW-1133">Transmembrane helix</keyword>
<evidence type="ECO:0000256" key="19">
    <source>
        <dbReference type="ARBA" id="ARBA00048679"/>
    </source>
</evidence>
<evidence type="ECO:0000256" key="15">
    <source>
        <dbReference type="ARBA" id="ARBA00023136"/>
    </source>
</evidence>
<evidence type="ECO:0000256" key="11">
    <source>
        <dbReference type="ARBA" id="ARBA00022741"/>
    </source>
</evidence>
<dbReference type="KEGG" id="dzi:111288765"/>
<keyword evidence="4" id="KW-0723">Serine/threonine-protein kinase</keyword>
<keyword evidence="7" id="KW-0808">Transferase</keyword>
<reference evidence="24" key="1">
    <citation type="submission" date="2025-08" db="UniProtKB">
        <authorList>
            <consortium name="RefSeq"/>
        </authorList>
    </citation>
    <scope>IDENTIFICATION</scope>
    <source>
        <tissue evidence="24">Fruit stalk</tissue>
    </source>
</reference>
<dbReference type="OrthoDB" id="1724816at2759"/>
<keyword evidence="12" id="KW-0418">Kinase</keyword>
<comment type="subcellular location">
    <subcellularLocation>
        <location evidence="1">Cell membrane</location>
        <topology evidence="1">Single-pass membrane protein</topology>
    </subcellularLocation>
</comment>
<evidence type="ECO:0000313" key="24">
    <source>
        <dbReference type="RefSeq" id="XP_022735485.1"/>
    </source>
</evidence>
<dbReference type="PROSITE" id="PS00107">
    <property type="entry name" value="PROTEIN_KINASE_ATP"/>
    <property type="match status" value="1"/>
</dbReference>
<keyword evidence="23" id="KW-1185">Reference proteome</keyword>
<evidence type="ECO:0000256" key="8">
    <source>
        <dbReference type="ARBA" id="ARBA00022692"/>
    </source>
</evidence>
<evidence type="ECO:0000256" key="16">
    <source>
        <dbReference type="ARBA" id="ARBA00023170"/>
    </source>
</evidence>
<evidence type="ECO:0000256" key="13">
    <source>
        <dbReference type="ARBA" id="ARBA00022840"/>
    </source>
</evidence>
<comment type="catalytic activity">
    <reaction evidence="18">
        <text>L-threonyl-[protein] + ATP = O-phospho-L-threonyl-[protein] + ADP + H(+)</text>
        <dbReference type="Rhea" id="RHEA:46608"/>
        <dbReference type="Rhea" id="RHEA-COMP:11060"/>
        <dbReference type="Rhea" id="RHEA-COMP:11605"/>
        <dbReference type="ChEBI" id="CHEBI:15378"/>
        <dbReference type="ChEBI" id="CHEBI:30013"/>
        <dbReference type="ChEBI" id="CHEBI:30616"/>
        <dbReference type="ChEBI" id="CHEBI:61977"/>
        <dbReference type="ChEBI" id="CHEBI:456216"/>
        <dbReference type="EC" id="2.7.11.1"/>
    </reaction>
</comment>
<gene>
    <name evidence="24" type="primary">LOC111288765</name>
</gene>
<dbReference type="FunFam" id="1.10.510.10:FF:000358">
    <property type="entry name" value="Putative leucine-rich repeat receptor-like serine/threonine-protein kinase"/>
    <property type="match status" value="1"/>
</dbReference>
<proteinExistence type="predicted"/>
<dbReference type="FunFam" id="3.80.10.10:FF:000722">
    <property type="entry name" value="Leucine-rich repeat receptor-like protein kinase"/>
    <property type="match status" value="1"/>
</dbReference>
<evidence type="ECO:0000256" key="9">
    <source>
        <dbReference type="ARBA" id="ARBA00022729"/>
    </source>
</evidence>
<dbReference type="GO" id="GO:0005524">
    <property type="term" value="F:ATP binding"/>
    <property type="evidence" value="ECO:0007669"/>
    <property type="project" value="UniProtKB-UniRule"/>
</dbReference>
<dbReference type="PANTHER" id="PTHR27008">
    <property type="entry name" value="OS04G0122200 PROTEIN"/>
    <property type="match status" value="1"/>
</dbReference>
<dbReference type="Pfam" id="PF07714">
    <property type="entry name" value="PK_Tyr_Ser-Thr"/>
    <property type="match status" value="1"/>
</dbReference>
<evidence type="ECO:0000256" key="3">
    <source>
        <dbReference type="ARBA" id="ARBA00022475"/>
    </source>
</evidence>
<dbReference type="EC" id="2.7.11.1" evidence="2"/>
<dbReference type="InterPro" id="IPR051809">
    <property type="entry name" value="Plant_receptor-like_S/T_kinase"/>
</dbReference>
<dbReference type="InterPro" id="IPR011009">
    <property type="entry name" value="Kinase-like_dom_sf"/>
</dbReference>
<evidence type="ECO:0000256" key="12">
    <source>
        <dbReference type="ARBA" id="ARBA00022777"/>
    </source>
</evidence>
<keyword evidence="9" id="KW-0732">Signal</keyword>
<accession>A0A6P5Y4Z8</accession>
<dbReference type="SUPFAM" id="SSF56112">
    <property type="entry name" value="Protein kinase-like (PK-like)"/>
    <property type="match status" value="1"/>
</dbReference>
<keyword evidence="13 20" id="KW-0067">ATP-binding</keyword>
<evidence type="ECO:0000259" key="22">
    <source>
        <dbReference type="PROSITE" id="PS50011"/>
    </source>
</evidence>
<evidence type="ECO:0000256" key="21">
    <source>
        <dbReference type="SAM" id="Phobius"/>
    </source>
</evidence>
<evidence type="ECO:0000256" key="7">
    <source>
        <dbReference type="ARBA" id="ARBA00022679"/>
    </source>
</evidence>
<keyword evidence="11 20" id="KW-0547">Nucleotide-binding</keyword>
<keyword evidence="16" id="KW-0675">Receptor</keyword>
<keyword evidence="10" id="KW-0677">Repeat</keyword>
<evidence type="ECO:0000256" key="14">
    <source>
        <dbReference type="ARBA" id="ARBA00022989"/>
    </source>
</evidence>
<dbReference type="InterPro" id="IPR017441">
    <property type="entry name" value="Protein_kinase_ATP_BS"/>
</dbReference>
<dbReference type="PROSITE" id="PS50011">
    <property type="entry name" value="PROTEIN_KINASE_DOM"/>
    <property type="match status" value="1"/>
</dbReference>
<keyword evidence="5" id="KW-0597">Phosphoprotein</keyword>
<dbReference type="InterPro" id="IPR001611">
    <property type="entry name" value="Leu-rich_rpt"/>
</dbReference>
<dbReference type="Proteomes" id="UP000515121">
    <property type="component" value="Unplaced"/>
</dbReference>
<evidence type="ECO:0000256" key="5">
    <source>
        <dbReference type="ARBA" id="ARBA00022553"/>
    </source>
</evidence>
<organism evidence="23 24">
    <name type="scientific">Durio zibethinus</name>
    <name type="common">Durian</name>
    <dbReference type="NCBI Taxonomy" id="66656"/>
    <lineage>
        <taxon>Eukaryota</taxon>
        <taxon>Viridiplantae</taxon>
        <taxon>Streptophyta</taxon>
        <taxon>Embryophyta</taxon>
        <taxon>Tracheophyta</taxon>
        <taxon>Spermatophyta</taxon>
        <taxon>Magnoliopsida</taxon>
        <taxon>eudicotyledons</taxon>
        <taxon>Gunneridae</taxon>
        <taxon>Pentapetalae</taxon>
        <taxon>rosids</taxon>
        <taxon>malvids</taxon>
        <taxon>Malvales</taxon>
        <taxon>Malvaceae</taxon>
        <taxon>Helicteroideae</taxon>
        <taxon>Durio</taxon>
    </lineage>
</organism>
<dbReference type="PANTHER" id="PTHR27008:SF583">
    <property type="entry name" value="LRR RECEPTOR-LIKE SERINE_THREONINE-PROTEIN KINASE FLS2"/>
    <property type="match status" value="1"/>
</dbReference>
<dbReference type="InterPro" id="IPR001245">
    <property type="entry name" value="Ser-Thr/Tyr_kinase_cat_dom"/>
</dbReference>
<keyword evidence="6" id="KW-0433">Leucine-rich repeat</keyword>
<evidence type="ECO:0000256" key="1">
    <source>
        <dbReference type="ARBA" id="ARBA00004162"/>
    </source>
</evidence>
<evidence type="ECO:0000256" key="20">
    <source>
        <dbReference type="PROSITE-ProRule" id="PRU10141"/>
    </source>
</evidence>